<evidence type="ECO:0000256" key="2">
    <source>
        <dbReference type="ARBA" id="ARBA00022643"/>
    </source>
</evidence>
<name>A0A2M8WS92_9MICO</name>
<accession>A0A2M8WS92</accession>
<evidence type="ECO:0000256" key="3">
    <source>
        <dbReference type="ARBA" id="ARBA00023002"/>
    </source>
</evidence>
<dbReference type="AlphaFoldDB" id="A0A2M8WS92"/>
<protein>
    <submittedName>
        <fullName evidence="6">Alkanesulfonate monooxygenase</fullName>
    </submittedName>
</protein>
<reference evidence="6 7" key="1">
    <citation type="submission" date="2017-11" db="EMBL/GenBank/DDBJ databases">
        <title>Genomic Encyclopedia of Archaeal and Bacterial Type Strains, Phase II (KMG-II): From Individual Species to Whole Genera.</title>
        <authorList>
            <person name="Goeker M."/>
        </authorList>
    </citation>
    <scope>NUCLEOTIDE SEQUENCE [LARGE SCALE GENOMIC DNA]</scope>
    <source>
        <strain evidence="6 7">DSM 22413</strain>
    </source>
</reference>
<evidence type="ECO:0000256" key="4">
    <source>
        <dbReference type="ARBA" id="ARBA00023033"/>
    </source>
</evidence>
<keyword evidence="2" id="KW-0288">FMN</keyword>
<dbReference type="CDD" id="cd01094">
    <property type="entry name" value="Alkanesulfonate_monoxygenase"/>
    <property type="match status" value="1"/>
</dbReference>
<dbReference type="PANTHER" id="PTHR42847:SF4">
    <property type="entry name" value="ALKANESULFONATE MONOOXYGENASE-RELATED"/>
    <property type="match status" value="1"/>
</dbReference>
<feature type="domain" description="Luciferase-like" evidence="5">
    <location>
        <begin position="19"/>
        <end position="328"/>
    </location>
</feature>
<dbReference type="GO" id="GO:0016705">
    <property type="term" value="F:oxidoreductase activity, acting on paired donors, with incorporation or reduction of molecular oxygen"/>
    <property type="evidence" value="ECO:0007669"/>
    <property type="project" value="InterPro"/>
</dbReference>
<keyword evidence="1" id="KW-0285">Flavoprotein</keyword>
<organism evidence="6 7">
    <name type="scientific">Luteimicrobium subarcticum</name>
    <dbReference type="NCBI Taxonomy" id="620910"/>
    <lineage>
        <taxon>Bacteria</taxon>
        <taxon>Bacillati</taxon>
        <taxon>Actinomycetota</taxon>
        <taxon>Actinomycetes</taxon>
        <taxon>Micrococcales</taxon>
        <taxon>Luteimicrobium</taxon>
    </lineage>
</organism>
<dbReference type="InterPro" id="IPR036661">
    <property type="entry name" value="Luciferase-like_sf"/>
</dbReference>
<dbReference type="GO" id="GO:0004497">
    <property type="term" value="F:monooxygenase activity"/>
    <property type="evidence" value="ECO:0007669"/>
    <property type="project" value="UniProtKB-KW"/>
</dbReference>
<dbReference type="InterPro" id="IPR011251">
    <property type="entry name" value="Luciferase-like_dom"/>
</dbReference>
<keyword evidence="3" id="KW-0560">Oxidoreductase</keyword>
<proteinExistence type="predicted"/>
<evidence type="ECO:0000313" key="7">
    <source>
        <dbReference type="Proteomes" id="UP000231586"/>
    </source>
</evidence>
<dbReference type="Pfam" id="PF00296">
    <property type="entry name" value="Bac_luciferase"/>
    <property type="match status" value="1"/>
</dbReference>
<evidence type="ECO:0000313" key="6">
    <source>
        <dbReference type="EMBL" id="PJI93825.1"/>
    </source>
</evidence>
<dbReference type="SUPFAM" id="SSF51679">
    <property type="entry name" value="Bacterial luciferase-like"/>
    <property type="match status" value="1"/>
</dbReference>
<dbReference type="OrthoDB" id="9814695at2"/>
<dbReference type="Proteomes" id="UP000231586">
    <property type="component" value="Unassembled WGS sequence"/>
</dbReference>
<evidence type="ECO:0000256" key="1">
    <source>
        <dbReference type="ARBA" id="ARBA00022630"/>
    </source>
</evidence>
<dbReference type="EMBL" id="PGTZ01000007">
    <property type="protein sequence ID" value="PJI93825.1"/>
    <property type="molecule type" value="Genomic_DNA"/>
</dbReference>
<dbReference type="PANTHER" id="PTHR42847">
    <property type="entry name" value="ALKANESULFONATE MONOOXYGENASE"/>
    <property type="match status" value="1"/>
</dbReference>
<evidence type="ECO:0000259" key="5">
    <source>
        <dbReference type="Pfam" id="PF00296"/>
    </source>
</evidence>
<dbReference type="RefSeq" id="WP_100349459.1">
    <property type="nucleotide sequence ID" value="NZ_PGTZ01000007.1"/>
</dbReference>
<keyword evidence="4 6" id="KW-0503">Monooxygenase</keyword>
<comment type="caution">
    <text evidence="6">The sequence shown here is derived from an EMBL/GenBank/DDBJ whole genome shotgun (WGS) entry which is preliminary data.</text>
</comment>
<gene>
    <name evidence="6" type="ORF">CLV34_1301</name>
</gene>
<dbReference type="InterPro" id="IPR050172">
    <property type="entry name" value="SsuD_RutA_monooxygenase"/>
</dbReference>
<keyword evidence="7" id="KW-1185">Reference proteome</keyword>
<dbReference type="Gene3D" id="3.20.20.30">
    <property type="entry name" value="Luciferase-like domain"/>
    <property type="match status" value="1"/>
</dbReference>
<sequence length="379" mass="40919">MPVEFLGIATTSDASETTAPTTKPVDLHYLERLVRAHEDTGWTRVLFAYGSSGLEPSALAGWVAARTESIELLLAHRPNVSYPTFAAKTFATLDQVSQGRLSVHFITGGSDHEQAREGDRLTKDERYARTGEYIRVVKKAWSSAEPFDHHGEFYDFDDFVLDAKPFEGRVPTISFGGSSDAAFRVGAAEADIYAVWGEPLASTAEQIARVAAEARAAGRATPPRIHAAFRPIIAPTEELAWEKAHRILGRIEERKASAGDLLRRFRPGPPENAGSQRLLEIAEQGERFDAALWTATAKATGGGGNSNALVGTPETVAQALLAYYDLGVSVISARGYDLLDDAIDFGRYVIPIVREEVAKRDAARALGAGDPLDAAEPAA</sequence>